<gene>
    <name evidence="5" type="ORF">ESO86_16245</name>
</gene>
<dbReference type="RefSeq" id="WP_165308094.1">
    <property type="nucleotide sequence ID" value="NZ_SDPL01000508.1"/>
</dbReference>
<dbReference type="PRINTS" id="PR00038">
    <property type="entry name" value="HTHLUXR"/>
</dbReference>
<dbReference type="EMBL" id="SDPL01000508">
    <property type="protein sequence ID" value="RXZ41716.1"/>
    <property type="molecule type" value="Genomic_DNA"/>
</dbReference>
<keyword evidence="3" id="KW-0804">Transcription</keyword>
<dbReference type="Gene3D" id="1.10.10.10">
    <property type="entry name" value="Winged helix-like DNA-binding domain superfamily/Winged helix DNA-binding domain"/>
    <property type="match status" value="1"/>
</dbReference>
<dbReference type="AlphaFoldDB" id="A0A4Q2J5L6"/>
<dbReference type="InterPro" id="IPR036388">
    <property type="entry name" value="WH-like_DNA-bd_sf"/>
</dbReference>
<accession>A0A4Q2J5L6</accession>
<dbReference type="InterPro" id="IPR016032">
    <property type="entry name" value="Sig_transdc_resp-reg_C-effctor"/>
</dbReference>
<feature type="non-terminal residue" evidence="5">
    <location>
        <position position="1"/>
    </location>
</feature>
<proteinExistence type="predicted"/>
<dbReference type="GO" id="GO:0003677">
    <property type="term" value="F:DNA binding"/>
    <property type="evidence" value="ECO:0007669"/>
    <property type="project" value="UniProtKB-KW"/>
</dbReference>
<comment type="caution">
    <text evidence="5">The sequence shown here is derived from an EMBL/GenBank/DDBJ whole genome shotgun (WGS) entry which is preliminary data.</text>
</comment>
<evidence type="ECO:0000259" key="4">
    <source>
        <dbReference type="PROSITE" id="PS50043"/>
    </source>
</evidence>
<evidence type="ECO:0000256" key="2">
    <source>
        <dbReference type="ARBA" id="ARBA00023125"/>
    </source>
</evidence>
<dbReference type="SUPFAM" id="SSF46894">
    <property type="entry name" value="C-terminal effector domain of the bipartite response regulators"/>
    <property type="match status" value="1"/>
</dbReference>
<dbReference type="InterPro" id="IPR000792">
    <property type="entry name" value="Tscrpt_reg_LuxR_C"/>
</dbReference>
<evidence type="ECO:0000313" key="5">
    <source>
        <dbReference type="EMBL" id="RXZ41716.1"/>
    </source>
</evidence>
<dbReference type="Pfam" id="PF00196">
    <property type="entry name" value="GerE"/>
    <property type="match status" value="1"/>
</dbReference>
<dbReference type="PROSITE" id="PS50043">
    <property type="entry name" value="HTH_LUXR_2"/>
    <property type="match status" value="1"/>
</dbReference>
<dbReference type="GO" id="GO:0006355">
    <property type="term" value="P:regulation of DNA-templated transcription"/>
    <property type="evidence" value="ECO:0007669"/>
    <property type="project" value="InterPro"/>
</dbReference>
<reference evidence="5 6" key="1">
    <citation type="submission" date="2019-01" db="EMBL/GenBank/DDBJ databases">
        <authorList>
            <person name="Li J."/>
        </authorList>
    </citation>
    <scope>NUCLEOTIDE SEQUENCE [LARGE SCALE GENOMIC DNA]</scope>
    <source>
        <strain evidence="5 6">CGMCC 4.7180</strain>
    </source>
</reference>
<sequence>AGAHAALGDREAADGEVRGARETLLALGAGPALDEATRLMGERRSGALTEREIEVLRLVATGLTNRGVAERLSLSEKTIARHLSNIFGKLGIASRAAATAYAYEHGLV</sequence>
<evidence type="ECO:0000313" key="6">
    <source>
        <dbReference type="Proteomes" id="UP000292881"/>
    </source>
</evidence>
<dbReference type="SMART" id="SM00421">
    <property type="entry name" value="HTH_LUXR"/>
    <property type="match status" value="1"/>
</dbReference>
<feature type="domain" description="HTH luxR-type" evidence="4">
    <location>
        <begin position="41"/>
        <end position="106"/>
    </location>
</feature>
<evidence type="ECO:0000256" key="1">
    <source>
        <dbReference type="ARBA" id="ARBA00023015"/>
    </source>
</evidence>
<dbReference type="CDD" id="cd06170">
    <property type="entry name" value="LuxR_C_like"/>
    <property type="match status" value="1"/>
</dbReference>
<protein>
    <submittedName>
        <fullName evidence="5">LuxR family transcriptional regulator</fullName>
    </submittedName>
</protein>
<name>A0A4Q2J5L6_9MICO</name>
<dbReference type="PROSITE" id="PS00622">
    <property type="entry name" value="HTH_LUXR_1"/>
    <property type="match status" value="1"/>
</dbReference>
<keyword evidence="6" id="KW-1185">Reference proteome</keyword>
<dbReference type="PANTHER" id="PTHR44688">
    <property type="entry name" value="DNA-BINDING TRANSCRIPTIONAL ACTIVATOR DEVR_DOSR"/>
    <property type="match status" value="1"/>
</dbReference>
<dbReference type="Proteomes" id="UP000292881">
    <property type="component" value="Unassembled WGS sequence"/>
</dbReference>
<organism evidence="5 6">
    <name type="scientific">Agromyces binzhouensis</name>
    <dbReference type="NCBI Taxonomy" id="1817495"/>
    <lineage>
        <taxon>Bacteria</taxon>
        <taxon>Bacillati</taxon>
        <taxon>Actinomycetota</taxon>
        <taxon>Actinomycetes</taxon>
        <taxon>Micrococcales</taxon>
        <taxon>Microbacteriaceae</taxon>
        <taxon>Agromyces</taxon>
    </lineage>
</organism>
<keyword evidence="1" id="KW-0805">Transcription regulation</keyword>
<evidence type="ECO:0000256" key="3">
    <source>
        <dbReference type="ARBA" id="ARBA00023163"/>
    </source>
</evidence>
<dbReference type="PANTHER" id="PTHR44688:SF16">
    <property type="entry name" value="DNA-BINDING TRANSCRIPTIONAL ACTIVATOR DEVR_DOSR"/>
    <property type="match status" value="1"/>
</dbReference>
<keyword evidence="2" id="KW-0238">DNA-binding</keyword>